<comment type="caution">
    <text evidence="11">The sequence shown here is derived from an EMBL/GenBank/DDBJ whole genome shotgun (WGS) entry which is preliminary data.</text>
</comment>
<dbReference type="Gene3D" id="3.30.379.10">
    <property type="entry name" value="Chitobiase/beta-hexosaminidase domain 2-like"/>
    <property type="match status" value="1"/>
</dbReference>
<dbReference type="InterPro" id="IPR000421">
    <property type="entry name" value="FA58C"/>
</dbReference>
<feature type="signal peptide" evidence="7">
    <location>
        <begin position="1"/>
        <end position="27"/>
    </location>
</feature>
<dbReference type="InterPro" id="IPR008979">
    <property type="entry name" value="Galactose-bd-like_sf"/>
</dbReference>
<dbReference type="GO" id="GO:0004563">
    <property type="term" value="F:beta-N-acetylhexosaminidase activity"/>
    <property type="evidence" value="ECO:0007669"/>
    <property type="project" value="UniProtKB-EC"/>
</dbReference>
<dbReference type="Gene3D" id="2.60.120.260">
    <property type="entry name" value="Galactose-binding domain-like"/>
    <property type="match status" value="1"/>
</dbReference>
<dbReference type="InterPro" id="IPR017853">
    <property type="entry name" value="GH"/>
</dbReference>
<reference evidence="11" key="1">
    <citation type="journal article" date="2021" name="PeerJ">
        <title>Extensive microbial diversity within the chicken gut microbiome revealed by metagenomics and culture.</title>
        <authorList>
            <person name="Gilroy R."/>
            <person name="Ravi A."/>
            <person name="Getino M."/>
            <person name="Pursley I."/>
            <person name="Horton D.L."/>
            <person name="Alikhan N.F."/>
            <person name="Baker D."/>
            <person name="Gharbi K."/>
            <person name="Hall N."/>
            <person name="Watson M."/>
            <person name="Adriaenssens E.M."/>
            <person name="Foster-Nyarko E."/>
            <person name="Jarju S."/>
            <person name="Secka A."/>
            <person name="Antonio M."/>
            <person name="Oren A."/>
            <person name="Chaudhuri R.R."/>
            <person name="La Ragione R."/>
            <person name="Hildebrand F."/>
            <person name="Pallen M.J."/>
        </authorList>
    </citation>
    <scope>NUCLEOTIDE SEQUENCE</scope>
    <source>
        <strain evidence="11">23274</strain>
    </source>
</reference>
<dbReference type="GO" id="GO:0016020">
    <property type="term" value="C:membrane"/>
    <property type="evidence" value="ECO:0007669"/>
    <property type="project" value="TreeGrafter"/>
</dbReference>
<dbReference type="Pfam" id="PF13287">
    <property type="entry name" value="Fn3_assoc"/>
    <property type="match status" value="1"/>
</dbReference>
<evidence type="ECO:0000256" key="4">
    <source>
        <dbReference type="ARBA" id="ARBA00022801"/>
    </source>
</evidence>
<dbReference type="PRINTS" id="PR00738">
    <property type="entry name" value="GLHYDRLASE20"/>
</dbReference>
<proteinExistence type="inferred from homology"/>
<organism evidence="11 12">
    <name type="scientific">Candidatus Odoribacter faecigallinarum</name>
    <dbReference type="NCBI Taxonomy" id="2838706"/>
    <lineage>
        <taxon>Bacteria</taxon>
        <taxon>Pseudomonadati</taxon>
        <taxon>Bacteroidota</taxon>
        <taxon>Bacteroidia</taxon>
        <taxon>Bacteroidales</taxon>
        <taxon>Odoribacteraceae</taxon>
        <taxon>Odoribacter</taxon>
    </lineage>
</organism>
<dbReference type="SUPFAM" id="SSF49785">
    <property type="entry name" value="Galactose-binding domain-like"/>
    <property type="match status" value="1"/>
</dbReference>
<dbReference type="InterPro" id="IPR029018">
    <property type="entry name" value="Hex-like_dom2"/>
</dbReference>
<evidence type="ECO:0000256" key="2">
    <source>
        <dbReference type="ARBA" id="ARBA00006285"/>
    </source>
</evidence>
<feature type="domain" description="F5/8 type C" evidence="9">
    <location>
        <begin position="639"/>
        <end position="762"/>
    </location>
</feature>
<dbReference type="InterPro" id="IPR025705">
    <property type="entry name" value="Beta_hexosaminidase_sua/sub"/>
</dbReference>
<dbReference type="InterPro" id="IPR015882">
    <property type="entry name" value="HEX_bac_N"/>
</dbReference>
<evidence type="ECO:0000256" key="5">
    <source>
        <dbReference type="ARBA" id="ARBA00023295"/>
    </source>
</evidence>
<dbReference type="PANTHER" id="PTHR22600">
    <property type="entry name" value="BETA-HEXOSAMINIDASE"/>
    <property type="match status" value="1"/>
</dbReference>
<dbReference type="GO" id="GO:0005975">
    <property type="term" value="P:carbohydrate metabolic process"/>
    <property type="evidence" value="ECO:0007669"/>
    <property type="project" value="InterPro"/>
</dbReference>
<evidence type="ECO:0000259" key="8">
    <source>
        <dbReference type="Pfam" id="PF00728"/>
    </source>
</evidence>
<evidence type="ECO:0000256" key="6">
    <source>
        <dbReference type="PIRSR" id="PIRSR625705-1"/>
    </source>
</evidence>
<feature type="domain" description="Beta-hexosaminidase bacterial type N-terminal" evidence="10">
    <location>
        <begin position="29"/>
        <end position="156"/>
    </location>
</feature>
<dbReference type="SUPFAM" id="SSF51445">
    <property type="entry name" value="(Trans)glycosidases"/>
    <property type="match status" value="1"/>
</dbReference>
<evidence type="ECO:0000259" key="10">
    <source>
        <dbReference type="Pfam" id="PF02838"/>
    </source>
</evidence>
<evidence type="ECO:0000259" key="9">
    <source>
        <dbReference type="Pfam" id="PF00754"/>
    </source>
</evidence>
<gene>
    <name evidence="11" type="ORF">H9863_06230</name>
</gene>
<sequence length="774" mass="86674">MKKWFISMGMGCLLALAAACSSVQQSADYRVVPLPNEITPMEGKAFTLDNRVKILYPEGDADMQRNAGFLAGYVLESTGKTLAVEAGATGSHAIVLRLGLQTENPEAYLLEVNEDQVTITGSSAAGVFYGIQTLRKSLPVAKDAQVVLPPVRVNDAPRFAYRGMMLDVCRHFFSLDSVKRYIDMLALHNINRFHWHLTDDQGWRIEIKKYPQLTQIGSQRKETVIGRNSGKYDGIPYGGYYTQEEAREIVAYAKDRYITVIPEFEMPGHMQGVLAAFPELGCTGGPYDVWTQWGVSEDVICAGNDKSLELIKDVLAELIEIFPSEYIHVGGDECPKTRWEKCPKCQAKIRQLGLKDDKEHTAEQRLQSYIITEAEKFLNAHGRKIIGWDEILEGGVAPNATVMAWRGAGEGVKAAKMRHDVIMVPTTYFYFDYYQTNILDEEPLAIGGYVPIEKVYSFEPYQKELTAEENKHIIGLQANLWTEYITSFRHVEYMVLPRMAALSEIQWTQPQFKDYGDFLERMPKMFDIYDIYGYNYARHLFDVKANFLPDTVAGTLTVTLSTLDGANIHYTLDGTKPSANSPKYTGPLTLKENCTFKAAAIRPAGSSRVYTAEINLNKASLKPIALLQPLKAPYIFNGALNLVDGLTGDANYKTGRWIAFYGNDMEAVIDFKQPTEISSVEIHTCVEKGDWVFDARGFSVAVSDDGKNFTAVASEDYPVATPDSPNGVLAHKLTFEPRNARYLKVVALSERRIPDWHTGKGYTGFLFVDEIVVE</sequence>
<dbReference type="EMBL" id="DXFT01000120">
    <property type="protein sequence ID" value="HIX03697.1"/>
    <property type="molecule type" value="Genomic_DNA"/>
</dbReference>
<reference evidence="11" key="2">
    <citation type="submission" date="2021-04" db="EMBL/GenBank/DDBJ databases">
        <authorList>
            <person name="Gilroy R."/>
        </authorList>
    </citation>
    <scope>NUCLEOTIDE SEQUENCE</scope>
    <source>
        <strain evidence="11">23274</strain>
    </source>
</reference>
<dbReference type="Gene3D" id="3.20.20.80">
    <property type="entry name" value="Glycosidases"/>
    <property type="match status" value="1"/>
</dbReference>
<evidence type="ECO:0000313" key="12">
    <source>
        <dbReference type="Proteomes" id="UP000824202"/>
    </source>
</evidence>
<dbReference type="SUPFAM" id="SSF55545">
    <property type="entry name" value="beta-N-acetylhexosaminidase-like domain"/>
    <property type="match status" value="1"/>
</dbReference>
<dbReference type="InterPro" id="IPR015883">
    <property type="entry name" value="Glyco_hydro_20_cat"/>
</dbReference>
<protein>
    <recommendedName>
        <fullName evidence="3">beta-N-acetylhexosaminidase</fullName>
        <ecNumber evidence="3">3.2.1.52</ecNumber>
    </recommendedName>
</protein>
<dbReference type="EC" id="3.2.1.52" evidence="3"/>
<feature type="chain" id="PRO_5038890241" description="beta-N-acetylhexosaminidase" evidence="7">
    <location>
        <begin position="28"/>
        <end position="774"/>
    </location>
</feature>
<comment type="similarity">
    <text evidence="2">Belongs to the glycosyl hydrolase 20 family.</text>
</comment>
<dbReference type="GO" id="GO:0030203">
    <property type="term" value="P:glycosaminoglycan metabolic process"/>
    <property type="evidence" value="ECO:0007669"/>
    <property type="project" value="TreeGrafter"/>
</dbReference>
<keyword evidence="5" id="KW-0326">Glycosidase</keyword>
<evidence type="ECO:0000256" key="7">
    <source>
        <dbReference type="SAM" id="SignalP"/>
    </source>
</evidence>
<feature type="domain" description="Glycoside hydrolase family 20 catalytic" evidence="8">
    <location>
        <begin position="159"/>
        <end position="509"/>
    </location>
</feature>
<evidence type="ECO:0000256" key="1">
    <source>
        <dbReference type="ARBA" id="ARBA00001231"/>
    </source>
</evidence>
<dbReference type="CDD" id="cd06563">
    <property type="entry name" value="GH20_chitobiase-like"/>
    <property type="match status" value="1"/>
</dbReference>
<dbReference type="PROSITE" id="PS51257">
    <property type="entry name" value="PROKAR_LIPOPROTEIN"/>
    <property type="match status" value="1"/>
</dbReference>
<dbReference type="Pfam" id="PF00728">
    <property type="entry name" value="Glyco_hydro_20"/>
    <property type="match status" value="1"/>
</dbReference>
<keyword evidence="7" id="KW-0732">Signal</keyword>
<dbReference type="Pfam" id="PF02838">
    <property type="entry name" value="Glyco_hydro_20b"/>
    <property type="match status" value="1"/>
</dbReference>
<name>A0A9D1V096_9BACT</name>
<keyword evidence="4" id="KW-0378">Hydrolase</keyword>
<dbReference type="AlphaFoldDB" id="A0A9D1V096"/>
<comment type="catalytic activity">
    <reaction evidence="1">
        <text>Hydrolysis of terminal non-reducing N-acetyl-D-hexosamine residues in N-acetyl-beta-D-hexosaminides.</text>
        <dbReference type="EC" id="3.2.1.52"/>
    </reaction>
</comment>
<evidence type="ECO:0000256" key="3">
    <source>
        <dbReference type="ARBA" id="ARBA00012663"/>
    </source>
</evidence>
<evidence type="ECO:0000313" key="11">
    <source>
        <dbReference type="EMBL" id="HIX03697.1"/>
    </source>
</evidence>
<accession>A0A9D1V096</accession>
<feature type="active site" description="Proton donor" evidence="6">
    <location>
        <position position="333"/>
    </location>
</feature>
<dbReference type="InterPro" id="IPR026876">
    <property type="entry name" value="Fn3_assoc_repeat"/>
</dbReference>
<dbReference type="PANTHER" id="PTHR22600:SF57">
    <property type="entry name" value="BETA-N-ACETYLHEXOSAMINIDASE"/>
    <property type="match status" value="1"/>
</dbReference>
<dbReference type="Pfam" id="PF00754">
    <property type="entry name" value="F5_F8_type_C"/>
    <property type="match status" value="1"/>
</dbReference>
<dbReference type="Proteomes" id="UP000824202">
    <property type="component" value="Unassembled WGS sequence"/>
</dbReference>